<dbReference type="Proteomes" id="UP000189627">
    <property type="component" value="Chromosome 1"/>
</dbReference>
<proteinExistence type="inferred from homology"/>
<dbReference type="PROSITE" id="PS50931">
    <property type="entry name" value="HTH_LYSR"/>
    <property type="match status" value="1"/>
</dbReference>
<dbReference type="AlphaFoldDB" id="A0A1U9UNH0"/>
<dbReference type="InterPro" id="IPR036390">
    <property type="entry name" value="WH_DNA-bd_sf"/>
</dbReference>
<keyword evidence="2" id="KW-0805">Transcription regulation</keyword>
<dbReference type="KEGG" id="cuh:BJN34_09590"/>
<sequence length="338" mass="36573">MNLGRVDLNLLRVFDAIFEDRNLLLAGKRLHVTQSAVSHALGRLRDLLGDDLFVRTARGMEPTARAMSMAEPLRSALRQIEAALGIEPFVPDAARREFVVAANDYITWLLLAPLSERLAALAPHVNVSIRPSTRLDLAGQIDLGRIDIAVGIFADVPGRFHATTLWEQADVLLMRQAHPVAHRTVTREDLRTYPLLTVSTGGQEEGAVSGFITERGLARQSEMFSRQSLEEAFPDMDAGPRLRISVAHSLAIPALLRNSDMLALVPGPLARAFVSQGGWVCRATPYATSVAAVRAIWHARNAHDPALQWLRGELAGIAASLGVGGLDVVGDAAGGQEE</sequence>
<dbReference type="Gene3D" id="3.40.190.10">
    <property type="entry name" value="Periplasmic binding protein-like II"/>
    <property type="match status" value="2"/>
</dbReference>
<dbReference type="SUPFAM" id="SSF53850">
    <property type="entry name" value="Periplasmic binding protein-like II"/>
    <property type="match status" value="1"/>
</dbReference>
<dbReference type="OrthoDB" id="5495633at2"/>
<evidence type="ECO:0000256" key="4">
    <source>
        <dbReference type="ARBA" id="ARBA00023163"/>
    </source>
</evidence>
<organism evidence="6 7">
    <name type="scientific">Cupriavidus necator</name>
    <name type="common">Alcaligenes eutrophus</name>
    <name type="synonym">Ralstonia eutropha</name>
    <dbReference type="NCBI Taxonomy" id="106590"/>
    <lineage>
        <taxon>Bacteria</taxon>
        <taxon>Pseudomonadati</taxon>
        <taxon>Pseudomonadota</taxon>
        <taxon>Betaproteobacteria</taxon>
        <taxon>Burkholderiales</taxon>
        <taxon>Burkholderiaceae</taxon>
        <taxon>Cupriavidus</taxon>
    </lineage>
</organism>
<evidence type="ECO:0000256" key="1">
    <source>
        <dbReference type="ARBA" id="ARBA00009437"/>
    </source>
</evidence>
<dbReference type="SUPFAM" id="SSF46785">
    <property type="entry name" value="Winged helix' DNA-binding domain"/>
    <property type="match status" value="1"/>
</dbReference>
<dbReference type="Gene3D" id="1.10.10.10">
    <property type="entry name" value="Winged helix-like DNA-binding domain superfamily/Winged helix DNA-binding domain"/>
    <property type="match status" value="1"/>
</dbReference>
<evidence type="ECO:0000256" key="3">
    <source>
        <dbReference type="ARBA" id="ARBA00023125"/>
    </source>
</evidence>
<dbReference type="InterPro" id="IPR005119">
    <property type="entry name" value="LysR_subst-bd"/>
</dbReference>
<dbReference type="InterPro" id="IPR036388">
    <property type="entry name" value="WH-like_DNA-bd_sf"/>
</dbReference>
<evidence type="ECO:0000259" key="5">
    <source>
        <dbReference type="PROSITE" id="PS50931"/>
    </source>
</evidence>
<keyword evidence="4" id="KW-0804">Transcription</keyword>
<dbReference type="RefSeq" id="WP_078196412.1">
    <property type="nucleotide sequence ID" value="NZ_CP017757.2"/>
</dbReference>
<accession>A0A1U9UNH0</accession>
<dbReference type="EMBL" id="CP017757">
    <property type="protein sequence ID" value="AQV94140.1"/>
    <property type="molecule type" value="Genomic_DNA"/>
</dbReference>
<evidence type="ECO:0000313" key="7">
    <source>
        <dbReference type="Proteomes" id="UP000189627"/>
    </source>
</evidence>
<gene>
    <name evidence="6" type="ORF">BJN34_09590</name>
</gene>
<dbReference type="PANTHER" id="PTHR30118">
    <property type="entry name" value="HTH-TYPE TRANSCRIPTIONAL REGULATOR LEUO-RELATED"/>
    <property type="match status" value="1"/>
</dbReference>
<dbReference type="Pfam" id="PF03466">
    <property type="entry name" value="LysR_substrate"/>
    <property type="match status" value="1"/>
</dbReference>
<dbReference type="InterPro" id="IPR050389">
    <property type="entry name" value="LysR-type_TF"/>
</dbReference>
<protein>
    <submittedName>
        <fullName evidence="6">LysR family transcriptional regulator</fullName>
    </submittedName>
</protein>
<evidence type="ECO:0000313" key="6">
    <source>
        <dbReference type="EMBL" id="AQV94140.1"/>
    </source>
</evidence>
<dbReference type="PANTHER" id="PTHR30118:SF15">
    <property type="entry name" value="TRANSCRIPTIONAL REGULATORY PROTEIN"/>
    <property type="match status" value="1"/>
</dbReference>
<evidence type="ECO:0000256" key="2">
    <source>
        <dbReference type="ARBA" id="ARBA00023015"/>
    </source>
</evidence>
<dbReference type="GO" id="GO:0003677">
    <property type="term" value="F:DNA binding"/>
    <property type="evidence" value="ECO:0007669"/>
    <property type="project" value="UniProtKB-KW"/>
</dbReference>
<comment type="similarity">
    <text evidence="1">Belongs to the LysR transcriptional regulatory family.</text>
</comment>
<name>A0A1U9UNH0_CUPNE</name>
<keyword evidence="3" id="KW-0238">DNA-binding</keyword>
<dbReference type="Pfam" id="PF00126">
    <property type="entry name" value="HTH_1"/>
    <property type="match status" value="1"/>
</dbReference>
<dbReference type="PRINTS" id="PR00039">
    <property type="entry name" value="HTHLYSR"/>
</dbReference>
<reference evidence="7" key="1">
    <citation type="submission" date="2017-02" db="EMBL/GenBank/DDBJ databases">
        <title>Complete genome sequence of Cupriavidus necator strain NH9, a 3-chlorobenzoate degrader.</title>
        <authorList>
            <person name="Moriuchi R."/>
            <person name="Dohra H."/>
            <person name="Ogawa N."/>
        </authorList>
    </citation>
    <scope>NUCLEOTIDE SEQUENCE [LARGE SCALE GENOMIC DNA]</scope>
    <source>
        <strain evidence="7">NH9</strain>
    </source>
</reference>
<feature type="domain" description="HTH lysR-type" evidence="5">
    <location>
        <begin position="6"/>
        <end position="63"/>
    </location>
</feature>
<dbReference type="GO" id="GO:0003700">
    <property type="term" value="F:DNA-binding transcription factor activity"/>
    <property type="evidence" value="ECO:0007669"/>
    <property type="project" value="InterPro"/>
</dbReference>
<dbReference type="InterPro" id="IPR000847">
    <property type="entry name" value="LysR_HTH_N"/>
</dbReference>